<dbReference type="PANTHER" id="PTHR40254">
    <property type="entry name" value="BLR0577 PROTEIN"/>
    <property type="match status" value="1"/>
</dbReference>
<dbReference type="AlphaFoldDB" id="A0A9X1YD08"/>
<dbReference type="EMBL" id="JALPRX010000029">
    <property type="protein sequence ID" value="MCK8784291.1"/>
    <property type="molecule type" value="Genomic_DNA"/>
</dbReference>
<dbReference type="InterPro" id="IPR052189">
    <property type="entry name" value="L-asp_N-monooxygenase_NS-form"/>
</dbReference>
<dbReference type="Gene3D" id="3.50.50.60">
    <property type="entry name" value="FAD/NAD(P)-binding domain"/>
    <property type="match status" value="1"/>
</dbReference>
<name>A0A9X1YD08_9PROT</name>
<protein>
    <submittedName>
        <fullName evidence="2">FAD/NAD(P)-binding protein</fullName>
    </submittedName>
</protein>
<dbReference type="Pfam" id="PF13454">
    <property type="entry name" value="NAD_binding_9"/>
    <property type="match status" value="1"/>
</dbReference>
<comment type="caution">
    <text evidence="2">The sequence shown here is derived from an EMBL/GenBank/DDBJ whole genome shotgun (WGS) entry which is preliminary data.</text>
</comment>
<keyword evidence="3" id="KW-1185">Reference proteome</keyword>
<dbReference type="SUPFAM" id="SSF51905">
    <property type="entry name" value="FAD/NAD(P)-binding domain"/>
    <property type="match status" value="1"/>
</dbReference>
<dbReference type="InterPro" id="IPR036188">
    <property type="entry name" value="FAD/NAD-bd_sf"/>
</dbReference>
<reference evidence="2" key="1">
    <citation type="submission" date="2022-04" db="EMBL/GenBank/DDBJ databases">
        <title>Roseomonas acroporae sp. nov., isolated from coral Acropora digitifera.</title>
        <authorList>
            <person name="Sun H."/>
        </authorList>
    </citation>
    <scope>NUCLEOTIDE SEQUENCE</scope>
    <source>
        <strain evidence="2">NAR14</strain>
    </source>
</reference>
<accession>A0A9X1YD08</accession>
<proteinExistence type="predicted"/>
<gene>
    <name evidence="2" type="ORF">M0638_07860</name>
</gene>
<dbReference type="RefSeq" id="WP_248666417.1">
    <property type="nucleotide sequence ID" value="NZ_JALPRX010000029.1"/>
</dbReference>
<dbReference type="Proteomes" id="UP001139516">
    <property type="component" value="Unassembled WGS sequence"/>
</dbReference>
<sequence length="471" mass="52006">MTDVSLTIVGAGFSGTLLALHALRRCPPSTCVRLIERSSQFGRGQAYATGNPNHLLNVPAGRMSAFHDRPLDFLRWLRTQPCEADAAPTEHGFVPRRQFGAYVRHLLNEELKRPEADGRLELLRGDVLELRRDRAGLTLRLDRERELRADLVVLATGNFPPEPPAAATATLLNGPLFRPDPWAPEAFADLDPEAPVLLIGTGLTTVDSVVSLLDRGHRGPIHAISRRGLLPRRHAAPAVPPPAQLFALPTTLLSLLRTLRREAAAAERAGSNWQPVIDALRPFTQDLWQALSAVDRARFLRHLRPWWDVHRHRMPPAVADRVEATRRAGQLRLHRGRLLRIEPEGPDRAVVIFRPWRAATPERLSVCRVINAAGPGCDYDRIPHPLLRGLLLDGLARPDPCRLGLDVTDTCALLGRDGAMARDLFAVGPVTKGRFWEMTAVPDLRRQCETLAEHLATLARGLAAAAPRAGC</sequence>
<evidence type="ECO:0000259" key="1">
    <source>
        <dbReference type="Pfam" id="PF13454"/>
    </source>
</evidence>
<dbReference type="InterPro" id="IPR038732">
    <property type="entry name" value="HpyO/CreE_NAD-binding"/>
</dbReference>
<dbReference type="PRINTS" id="PR00368">
    <property type="entry name" value="FADPNR"/>
</dbReference>
<feature type="domain" description="FAD-dependent urate hydroxylase HpyO/Asp monooxygenase CreE-like FAD/NAD(P)-binding" evidence="1">
    <location>
        <begin position="8"/>
        <end position="158"/>
    </location>
</feature>
<dbReference type="PANTHER" id="PTHR40254:SF1">
    <property type="entry name" value="BLR0577 PROTEIN"/>
    <property type="match status" value="1"/>
</dbReference>
<organism evidence="2 3">
    <name type="scientific">Roseomonas acroporae</name>
    <dbReference type="NCBI Taxonomy" id="2937791"/>
    <lineage>
        <taxon>Bacteria</taxon>
        <taxon>Pseudomonadati</taxon>
        <taxon>Pseudomonadota</taxon>
        <taxon>Alphaproteobacteria</taxon>
        <taxon>Acetobacterales</taxon>
        <taxon>Roseomonadaceae</taxon>
        <taxon>Roseomonas</taxon>
    </lineage>
</organism>
<evidence type="ECO:0000313" key="2">
    <source>
        <dbReference type="EMBL" id="MCK8784291.1"/>
    </source>
</evidence>
<evidence type="ECO:0000313" key="3">
    <source>
        <dbReference type="Proteomes" id="UP001139516"/>
    </source>
</evidence>